<feature type="domain" description="FAS1-like dehydratase" evidence="1">
    <location>
        <begin position="45"/>
        <end position="138"/>
    </location>
</feature>
<evidence type="ECO:0000313" key="2">
    <source>
        <dbReference type="EMBL" id="MBB6013819.1"/>
    </source>
</evidence>
<dbReference type="InterPro" id="IPR029069">
    <property type="entry name" value="HotDog_dom_sf"/>
</dbReference>
<reference evidence="2 3" key="1">
    <citation type="submission" date="2020-08" db="EMBL/GenBank/DDBJ databases">
        <title>Genomic Encyclopedia of Type Strains, Phase IV (KMG-IV): sequencing the most valuable type-strain genomes for metagenomic binning, comparative biology and taxonomic classification.</title>
        <authorList>
            <person name="Goeker M."/>
        </authorList>
    </citation>
    <scope>NUCLEOTIDE SEQUENCE [LARGE SCALE GENOMIC DNA]</scope>
    <source>
        <strain evidence="2 3">DSM 11099</strain>
    </source>
</reference>
<evidence type="ECO:0000313" key="3">
    <source>
        <dbReference type="Proteomes" id="UP000533306"/>
    </source>
</evidence>
<evidence type="ECO:0000259" key="1">
    <source>
        <dbReference type="Pfam" id="PF13452"/>
    </source>
</evidence>
<organism evidence="2 3">
    <name type="scientific">Aquamicrobium lusatiense</name>
    <dbReference type="NCBI Taxonomy" id="89772"/>
    <lineage>
        <taxon>Bacteria</taxon>
        <taxon>Pseudomonadati</taxon>
        <taxon>Pseudomonadota</taxon>
        <taxon>Alphaproteobacteria</taxon>
        <taxon>Hyphomicrobiales</taxon>
        <taxon>Phyllobacteriaceae</taxon>
        <taxon>Aquamicrobium</taxon>
    </lineage>
</organism>
<name>A0A7W9VVG3_9HYPH</name>
<dbReference type="EC" id="4.2.1.153" evidence="2"/>
<dbReference type="PANTHER" id="PTHR28152:SF1">
    <property type="entry name" value="HYDROXYACYL-THIOESTER DEHYDRATASE TYPE 2, MITOCHONDRIAL"/>
    <property type="match status" value="1"/>
</dbReference>
<dbReference type="InterPro" id="IPR052741">
    <property type="entry name" value="Mitochondrial_HTD2"/>
</dbReference>
<dbReference type="AlphaFoldDB" id="A0A7W9VVG3"/>
<dbReference type="Proteomes" id="UP000533306">
    <property type="component" value="Unassembled WGS sequence"/>
</dbReference>
<keyword evidence="2" id="KW-0456">Lyase</keyword>
<dbReference type="SUPFAM" id="SSF54637">
    <property type="entry name" value="Thioesterase/thiol ester dehydrase-isomerase"/>
    <property type="match status" value="1"/>
</dbReference>
<dbReference type="RefSeq" id="WP_183832014.1">
    <property type="nucleotide sequence ID" value="NZ_JACHEU010000003.1"/>
</dbReference>
<protein>
    <submittedName>
        <fullName evidence="2">3-methylfumaryl-CoA hydratase</fullName>
        <ecNumber evidence="2">4.2.1.153</ecNumber>
    </submittedName>
</protein>
<keyword evidence="3" id="KW-1185">Reference proteome</keyword>
<gene>
    <name evidence="2" type="ORF">HNR59_003213</name>
</gene>
<dbReference type="Pfam" id="PF13452">
    <property type="entry name" value="FAS1_DH_region"/>
    <property type="match status" value="1"/>
</dbReference>
<dbReference type="InterPro" id="IPR039569">
    <property type="entry name" value="FAS1-like_DH_region"/>
</dbReference>
<proteinExistence type="predicted"/>
<sequence length="282" mass="30483">MLDLDHLKSWIGTTRESRDVISPRLANGLAAVLDEAPRLGEGDPAPAGIHWCLSPDIAPMSGLGPDGHPARGDFLPPVALPRRMWAGGELVFSGDFRVGDAMIRRSRIADVALKTGRTGMLCFVTVTHDYSGPRGQVLSERQDIVYRPVRTASAGAAQDIPQPSPDASHEVGASPVLLARYSAVTFNGHRIHYDRDYCQREEGYPGLVVHGPLQATYLLRLVCRMNEGRMPARFAFRSIAPLFDGGSFTVNAAASAQDHTLWVRSQTGSVTMQASASREPAA</sequence>
<dbReference type="PANTHER" id="PTHR28152">
    <property type="entry name" value="HYDROXYACYL-THIOESTER DEHYDRATASE TYPE 2, MITOCHONDRIAL"/>
    <property type="match status" value="1"/>
</dbReference>
<accession>A0A7W9VVG3</accession>
<comment type="caution">
    <text evidence="2">The sequence shown here is derived from an EMBL/GenBank/DDBJ whole genome shotgun (WGS) entry which is preliminary data.</text>
</comment>
<dbReference type="GO" id="GO:0019171">
    <property type="term" value="F:(3R)-hydroxyacyl-[acyl-carrier-protein] dehydratase activity"/>
    <property type="evidence" value="ECO:0007669"/>
    <property type="project" value="TreeGrafter"/>
</dbReference>
<dbReference type="EMBL" id="JACHEU010000003">
    <property type="protein sequence ID" value="MBB6013819.1"/>
    <property type="molecule type" value="Genomic_DNA"/>
</dbReference>
<dbReference type="Gene3D" id="3.10.129.10">
    <property type="entry name" value="Hotdog Thioesterase"/>
    <property type="match status" value="2"/>
</dbReference>